<reference evidence="1 2" key="1">
    <citation type="journal article" date="2017" name="Antonie Van Leeuwenhoek">
        <title>Rhizobium rhizosphaerae sp. nov., a novel species isolated from rice rhizosphere.</title>
        <authorList>
            <person name="Zhao J.J."/>
            <person name="Zhang J."/>
            <person name="Zhang R.J."/>
            <person name="Zhang C.W."/>
            <person name="Yin H.Q."/>
            <person name="Zhang X.X."/>
        </authorList>
    </citation>
    <scope>NUCLEOTIDE SEQUENCE [LARGE SCALE GENOMIC DNA]</scope>
    <source>
        <strain evidence="1 2">BSs20135</strain>
    </source>
</reference>
<comment type="caution">
    <text evidence="1">The sequence shown here is derived from an EMBL/GenBank/DDBJ whole genome shotgun (WGS) entry which is preliminary data.</text>
</comment>
<proteinExistence type="predicted"/>
<evidence type="ECO:0008006" key="3">
    <source>
        <dbReference type="Google" id="ProtNLM"/>
    </source>
</evidence>
<dbReference type="PANTHER" id="PTHR42240:SF1">
    <property type="entry name" value="DUF211 DOMAIN-CONTAINING PROTEIN"/>
    <property type="match status" value="1"/>
</dbReference>
<dbReference type="Pfam" id="PF02680">
    <property type="entry name" value="DUF211"/>
    <property type="match status" value="1"/>
</dbReference>
<evidence type="ECO:0000313" key="1">
    <source>
        <dbReference type="EMBL" id="GAC17311.1"/>
    </source>
</evidence>
<dbReference type="InterPro" id="IPR003831">
    <property type="entry name" value="DUF211"/>
</dbReference>
<dbReference type="Gene3D" id="3.30.70.1340">
    <property type="entry name" value="MTH889-like domain"/>
    <property type="match status" value="1"/>
</dbReference>
<organism evidence="1 2">
    <name type="scientific">Paraglaciecola arctica BSs20135</name>
    <dbReference type="NCBI Taxonomy" id="493475"/>
    <lineage>
        <taxon>Bacteria</taxon>
        <taxon>Pseudomonadati</taxon>
        <taxon>Pseudomonadota</taxon>
        <taxon>Gammaproteobacteria</taxon>
        <taxon>Alteromonadales</taxon>
        <taxon>Alteromonadaceae</taxon>
        <taxon>Paraglaciecola</taxon>
    </lineage>
</organism>
<dbReference type="Proteomes" id="UP000006327">
    <property type="component" value="Unassembled WGS sequence"/>
</dbReference>
<dbReference type="RefSeq" id="WP_007616056.1">
    <property type="nucleotide sequence ID" value="NZ_BAEO01000006.1"/>
</dbReference>
<dbReference type="AlphaFoldDB" id="K6Y0B9"/>
<sequence>MAIIRRIILDVLKPHQPKASEFAMTLADLGNEYQVHLAVIEVDENTESVQLEIKAPNINFELVQAAIIDMGASLHSIDEVDAISQSKFSQQD</sequence>
<keyword evidence="2" id="KW-1185">Reference proteome</keyword>
<gene>
    <name evidence="1" type="ORF">GARC_0329</name>
</gene>
<accession>K6Y0B9</accession>
<evidence type="ECO:0000313" key="2">
    <source>
        <dbReference type="Proteomes" id="UP000006327"/>
    </source>
</evidence>
<dbReference type="STRING" id="493475.GARC_0329"/>
<dbReference type="InterPro" id="IPR023129">
    <property type="entry name" value="MTH889-like_dom_sf"/>
</dbReference>
<name>K6Y0B9_9ALTE</name>
<dbReference type="eggNOG" id="COG1888">
    <property type="taxonomic scope" value="Bacteria"/>
</dbReference>
<dbReference type="EMBL" id="BAEO01000006">
    <property type="protein sequence ID" value="GAC17311.1"/>
    <property type="molecule type" value="Genomic_DNA"/>
</dbReference>
<protein>
    <recommendedName>
        <fullName evidence="3">DUF211 domain-containing protein</fullName>
    </recommendedName>
</protein>
<dbReference type="PANTHER" id="PTHR42240">
    <property type="entry name" value="DUF211 DOMAIN-CONTAINING PROTEIN"/>
    <property type="match status" value="1"/>
</dbReference>
<dbReference type="OrthoDB" id="5431975at2"/>
<dbReference type="SUPFAM" id="SSF160363">
    <property type="entry name" value="MTH889-like"/>
    <property type="match status" value="1"/>
</dbReference>